<dbReference type="GO" id="GO:0016020">
    <property type="term" value="C:membrane"/>
    <property type="evidence" value="ECO:0007669"/>
    <property type="project" value="TreeGrafter"/>
</dbReference>
<dbReference type="GO" id="GO:0000271">
    <property type="term" value="P:polysaccharide biosynthetic process"/>
    <property type="evidence" value="ECO:0007669"/>
    <property type="project" value="TreeGrafter"/>
</dbReference>
<feature type="transmembrane region" description="Helical" evidence="1">
    <location>
        <begin position="285"/>
        <end position="307"/>
    </location>
</feature>
<dbReference type="Pfam" id="PF01757">
    <property type="entry name" value="Acyl_transf_3"/>
    <property type="match status" value="1"/>
</dbReference>
<dbReference type="InterPro" id="IPR050879">
    <property type="entry name" value="Acyltransferase_3"/>
</dbReference>
<feature type="transmembrane region" description="Helical" evidence="1">
    <location>
        <begin position="250"/>
        <end position="273"/>
    </location>
</feature>
<evidence type="ECO:0000256" key="1">
    <source>
        <dbReference type="SAM" id="Phobius"/>
    </source>
</evidence>
<dbReference type="PANTHER" id="PTHR23028">
    <property type="entry name" value="ACETYLTRANSFERASE"/>
    <property type="match status" value="1"/>
</dbReference>
<keyword evidence="3" id="KW-0808">Transferase</keyword>
<feature type="transmembrane region" description="Helical" evidence="1">
    <location>
        <begin position="327"/>
        <end position="351"/>
    </location>
</feature>
<dbReference type="GO" id="GO:0016747">
    <property type="term" value="F:acyltransferase activity, transferring groups other than amino-acyl groups"/>
    <property type="evidence" value="ECO:0007669"/>
    <property type="project" value="InterPro"/>
</dbReference>
<keyword evidence="1" id="KW-0472">Membrane</keyword>
<feature type="transmembrane region" description="Helical" evidence="1">
    <location>
        <begin position="38"/>
        <end position="59"/>
    </location>
</feature>
<keyword evidence="1" id="KW-0812">Transmembrane</keyword>
<feature type="transmembrane region" description="Helical" evidence="1">
    <location>
        <begin position="6"/>
        <end position="26"/>
    </location>
</feature>
<gene>
    <name evidence="3" type="primary">wbwI</name>
</gene>
<evidence type="ECO:0000313" key="3">
    <source>
        <dbReference type="EMBL" id="QFC17979.1"/>
    </source>
</evidence>
<sequence>MIIRFLALDSFRGICAISVVLFHLSVLDSISEINFFRYSYLFVDFFFVLSGFVITHSLFTRSICPSFSKYFWSRFKRIYPLHFFMLGVFLFFEILKYLAFNYGFKFNNPPFTGYSSLAEFIPNLLLIQAWSSSFQALSFNYTSWSISVEFYMYFIFYVLFVICMQRRLMFTPIICFLLGFMVFHDISFFTDKARDGLFAFFSGSSIYSLYYICSYSKYSVKGLLIDLAEIIVVFSIFILLNSGWLHENKVASIAIFSVTVFIFSFELGVVSRFLKNKLFIFLGELSYSIYLIHSAVIFCSLSAFMVIDKFFKTSFIVVYDSKKFVSFDSILLSNLFVFSLVLTTVILAFFANKFVENKFR</sequence>
<dbReference type="PANTHER" id="PTHR23028:SF131">
    <property type="entry name" value="BLR2367 PROTEIN"/>
    <property type="match status" value="1"/>
</dbReference>
<feature type="transmembrane region" description="Helical" evidence="1">
    <location>
        <begin position="79"/>
        <end position="99"/>
    </location>
</feature>
<dbReference type="AlphaFoldDB" id="A0A5P4S675"/>
<accession>A0A5P4S675</accession>
<dbReference type="EMBL" id="MK463649">
    <property type="protein sequence ID" value="QFC17979.1"/>
    <property type="molecule type" value="Genomic_DNA"/>
</dbReference>
<feature type="transmembrane region" description="Helical" evidence="1">
    <location>
        <begin position="143"/>
        <end position="163"/>
    </location>
</feature>
<protein>
    <submittedName>
        <fullName evidence="3">O-acetyltransferase</fullName>
    </submittedName>
</protein>
<feature type="transmembrane region" description="Helical" evidence="1">
    <location>
        <begin position="224"/>
        <end position="244"/>
    </location>
</feature>
<evidence type="ECO:0000259" key="2">
    <source>
        <dbReference type="Pfam" id="PF01757"/>
    </source>
</evidence>
<name>A0A5P4S675_VIBPH</name>
<keyword evidence="1" id="KW-1133">Transmembrane helix</keyword>
<feature type="transmembrane region" description="Helical" evidence="1">
    <location>
        <begin position="170"/>
        <end position="190"/>
    </location>
</feature>
<organism evidence="3">
    <name type="scientific">Vibrio parahaemolyticus</name>
    <dbReference type="NCBI Taxonomy" id="670"/>
    <lineage>
        <taxon>Bacteria</taxon>
        <taxon>Pseudomonadati</taxon>
        <taxon>Pseudomonadota</taxon>
        <taxon>Gammaproteobacteria</taxon>
        <taxon>Vibrionales</taxon>
        <taxon>Vibrionaceae</taxon>
        <taxon>Vibrio</taxon>
    </lineage>
</organism>
<dbReference type="InterPro" id="IPR002656">
    <property type="entry name" value="Acyl_transf_3_dom"/>
</dbReference>
<feature type="domain" description="Acyltransferase 3" evidence="2">
    <location>
        <begin position="6"/>
        <end position="350"/>
    </location>
</feature>
<proteinExistence type="predicted"/>
<reference evidence="3" key="1">
    <citation type="journal article" date="2019" name="Int. J. Food Microbiol.">
        <title>Developing a novel molecular serotyping system based on capsular polysaccharide synthesis gene clusters of Vibrio parahaemolyticus.</title>
        <authorList>
            <person name="Pang Y."/>
            <person name="Guo X."/>
            <person name="Tian X."/>
            <person name="Liu F."/>
            <person name="Wang L."/>
            <person name="Wu J."/>
            <person name="Zhang S."/>
            <person name="Li S."/>
            <person name="Liu B."/>
        </authorList>
    </citation>
    <scope>NUCLEOTIDE SEQUENCE</scope>
    <source>
        <strain evidence="3">G3495</strain>
    </source>
</reference>
<feature type="transmembrane region" description="Helical" evidence="1">
    <location>
        <begin position="196"/>
        <end position="212"/>
    </location>
</feature>